<dbReference type="AlphaFoldDB" id="A0A221P1I3"/>
<keyword evidence="2" id="KW-0719">Serine esterase</keyword>
<feature type="compositionally biased region" description="Low complexity" evidence="5">
    <location>
        <begin position="286"/>
        <end position="295"/>
    </location>
</feature>
<evidence type="ECO:0000256" key="5">
    <source>
        <dbReference type="SAM" id="MobiDB-lite"/>
    </source>
</evidence>
<evidence type="ECO:0000313" key="8">
    <source>
        <dbReference type="Proteomes" id="UP000031501"/>
    </source>
</evidence>
<keyword evidence="3" id="KW-0378">Hydrolase</keyword>
<dbReference type="PANTHER" id="PTHR33630">
    <property type="entry name" value="CUTINASE RV1984C-RELATED-RELATED"/>
    <property type="match status" value="1"/>
</dbReference>
<sequence length="629" mass="67745">MRILLLCMAMLCGSLGLTIFGPVTSAKADPACMKNGGVYVVFARGSGESFDGAQARAFKTSVLSILASYEAPRAWVELGNLDNAQQPQDQLSPGRYPAVGWADWGILTGMDGYYDSVWTGVSELVTHLNDRASRCPRESIVVGGYSQGAEVVGYAMNSISDYTRSHIGYVALYGDPRSTACNMVVRVPWARGDANCALGSLRIRVPYVPSSLADRTGSWCDKRDGICTGNKAYLPVAGNPLSTHGSAYQDHWIPDPDSALEIVNKAFSKLGELSSIQIAGPSYTITPPDTSADSPAAPPPPPTVKSLKRTTDSSGTPQVYAATQSAITEAWWHPGGDGVHTSEVIHIAQDNIVGFDKVNLPEGKQAVYTAVPDGIWETWWDAQHSPGSAKIISGLSGVRSVIAANRWEGGQYVHRLYVLASDGPYEFWWKDGDPEGIHKSRLVNINNPVTMVKSTGPDGEDQLYVASAGWVYEIWWKSEGVKYGTILNISQGDINSLSKTLVSGEQRLFTGTSTSVWQSKWNGSTAPAHSAEVSGRTGIIHSQAMRTGSAYQIYIATTGGVREFWYTSSGAGNSNVVNRSQQGDISTFVKFNDGAAQQIYTGTNRGEVYETWWGGGTSPTTSKLFEVAR</sequence>
<protein>
    <submittedName>
        <fullName evidence="7">Cutinase family protein</fullName>
    </submittedName>
</protein>
<comment type="similarity">
    <text evidence="1">Belongs to the cutinase family.</text>
</comment>
<dbReference type="KEGG" id="splu:LK06_019455"/>
<dbReference type="InterPro" id="IPR029058">
    <property type="entry name" value="AB_hydrolase_fold"/>
</dbReference>
<evidence type="ECO:0000313" key="7">
    <source>
        <dbReference type="EMBL" id="ASN26012.1"/>
    </source>
</evidence>
<keyword evidence="8" id="KW-1185">Reference proteome</keyword>
<evidence type="ECO:0000256" key="2">
    <source>
        <dbReference type="ARBA" id="ARBA00022487"/>
    </source>
</evidence>
<gene>
    <name evidence="7" type="ORF">LK07_20620</name>
</gene>
<evidence type="ECO:0000256" key="6">
    <source>
        <dbReference type="SAM" id="SignalP"/>
    </source>
</evidence>
<dbReference type="SUPFAM" id="SSF53474">
    <property type="entry name" value="alpha/beta-Hydrolases"/>
    <property type="match status" value="1"/>
</dbReference>
<dbReference type="Pfam" id="PF01083">
    <property type="entry name" value="Cutinase"/>
    <property type="match status" value="1"/>
</dbReference>
<feature type="region of interest" description="Disordered" evidence="5">
    <location>
        <begin position="281"/>
        <end position="318"/>
    </location>
</feature>
<evidence type="ECO:0000256" key="3">
    <source>
        <dbReference type="ARBA" id="ARBA00022801"/>
    </source>
</evidence>
<dbReference type="STRING" id="1355015.LK06_019455"/>
<dbReference type="Proteomes" id="UP000031501">
    <property type="component" value="Chromosome"/>
</dbReference>
<accession>A0A221P1I3</accession>
<proteinExistence type="inferred from homology"/>
<dbReference type="GO" id="GO:0052689">
    <property type="term" value="F:carboxylic ester hydrolase activity"/>
    <property type="evidence" value="ECO:0007669"/>
    <property type="project" value="UniProtKB-KW"/>
</dbReference>
<name>A0A221P1I3_9ACTN</name>
<dbReference type="InterPro" id="IPR000675">
    <property type="entry name" value="Cutinase/axe"/>
</dbReference>
<evidence type="ECO:0000256" key="4">
    <source>
        <dbReference type="ARBA" id="ARBA00023157"/>
    </source>
</evidence>
<reference evidence="7 8" key="1">
    <citation type="submission" date="2017-07" db="EMBL/GenBank/DDBJ databases">
        <title>Genome sequence of Streptomyces pluripotens MUSC 137T.</title>
        <authorList>
            <person name="Ser H.-L."/>
            <person name="Lee L.-H."/>
        </authorList>
    </citation>
    <scope>NUCLEOTIDE SEQUENCE [LARGE SCALE GENOMIC DNA]</scope>
    <source>
        <strain evidence="7 8">MUSC 137</strain>
    </source>
</reference>
<dbReference type="EMBL" id="CP022433">
    <property type="protein sequence ID" value="ASN26012.1"/>
    <property type="molecule type" value="Genomic_DNA"/>
</dbReference>
<dbReference type="PANTHER" id="PTHR33630:SF9">
    <property type="entry name" value="CUTINASE 4"/>
    <property type="match status" value="1"/>
</dbReference>
<dbReference type="SMART" id="SM01110">
    <property type="entry name" value="Cutinase"/>
    <property type="match status" value="1"/>
</dbReference>
<feature type="chain" id="PRO_5011990647" evidence="6">
    <location>
        <begin position="29"/>
        <end position="629"/>
    </location>
</feature>
<keyword evidence="6" id="KW-0732">Signal</keyword>
<feature type="signal peptide" evidence="6">
    <location>
        <begin position="1"/>
        <end position="28"/>
    </location>
</feature>
<organism evidence="7 8">
    <name type="scientific">Streptomyces pluripotens</name>
    <dbReference type="NCBI Taxonomy" id="1355015"/>
    <lineage>
        <taxon>Bacteria</taxon>
        <taxon>Bacillati</taxon>
        <taxon>Actinomycetota</taxon>
        <taxon>Actinomycetes</taxon>
        <taxon>Kitasatosporales</taxon>
        <taxon>Streptomycetaceae</taxon>
        <taxon>Streptomyces</taxon>
    </lineage>
</organism>
<evidence type="ECO:0000256" key="1">
    <source>
        <dbReference type="ARBA" id="ARBA00007534"/>
    </source>
</evidence>
<dbReference type="Gene3D" id="3.40.50.1820">
    <property type="entry name" value="alpha/beta hydrolase"/>
    <property type="match status" value="1"/>
</dbReference>
<keyword evidence="4" id="KW-1015">Disulfide bond</keyword>